<sequence length="152" mass="16826">MEGTIEIQLADRAPWKRDALERTQQHCWAVCVPTPARKQMAWPPQSRDRLECGAAAISPLNTATAELKTKTAVRGLAGTLDSDAIQSLSTLSVAPVMYARAVACFSKPRQPPSGENTGLAACHQRHWGRSPTSKCIETWRRYPLRHSCEQKC</sequence>
<organism evidence="1 2">
    <name type="scientific">Aldrovandia affinis</name>
    <dbReference type="NCBI Taxonomy" id="143900"/>
    <lineage>
        <taxon>Eukaryota</taxon>
        <taxon>Metazoa</taxon>
        <taxon>Chordata</taxon>
        <taxon>Craniata</taxon>
        <taxon>Vertebrata</taxon>
        <taxon>Euteleostomi</taxon>
        <taxon>Actinopterygii</taxon>
        <taxon>Neopterygii</taxon>
        <taxon>Teleostei</taxon>
        <taxon>Notacanthiformes</taxon>
        <taxon>Halosauridae</taxon>
        <taxon>Aldrovandia</taxon>
    </lineage>
</organism>
<keyword evidence="2" id="KW-1185">Reference proteome</keyword>
<proteinExistence type="predicted"/>
<gene>
    <name evidence="1" type="ORF">AAFF_G00245190</name>
</gene>
<dbReference type="EMBL" id="JAINUG010000327">
    <property type="protein sequence ID" value="KAJ8378231.1"/>
    <property type="molecule type" value="Genomic_DNA"/>
</dbReference>
<evidence type="ECO:0000313" key="2">
    <source>
        <dbReference type="Proteomes" id="UP001221898"/>
    </source>
</evidence>
<reference evidence="1" key="1">
    <citation type="journal article" date="2023" name="Science">
        <title>Genome structures resolve the early diversification of teleost fishes.</title>
        <authorList>
            <person name="Parey E."/>
            <person name="Louis A."/>
            <person name="Montfort J."/>
            <person name="Bouchez O."/>
            <person name="Roques C."/>
            <person name="Iampietro C."/>
            <person name="Lluch J."/>
            <person name="Castinel A."/>
            <person name="Donnadieu C."/>
            <person name="Desvignes T."/>
            <person name="Floi Bucao C."/>
            <person name="Jouanno E."/>
            <person name="Wen M."/>
            <person name="Mejri S."/>
            <person name="Dirks R."/>
            <person name="Jansen H."/>
            <person name="Henkel C."/>
            <person name="Chen W.J."/>
            <person name="Zahm M."/>
            <person name="Cabau C."/>
            <person name="Klopp C."/>
            <person name="Thompson A.W."/>
            <person name="Robinson-Rechavi M."/>
            <person name="Braasch I."/>
            <person name="Lecointre G."/>
            <person name="Bobe J."/>
            <person name="Postlethwait J.H."/>
            <person name="Berthelot C."/>
            <person name="Roest Crollius H."/>
            <person name="Guiguen Y."/>
        </authorList>
    </citation>
    <scope>NUCLEOTIDE SEQUENCE</scope>
    <source>
        <strain evidence="1">NC1722</strain>
    </source>
</reference>
<dbReference type="AlphaFoldDB" id="A0AAD7W3L1"/>
<dbReference type="Proteomes" id="UP001221898">
    <property type="component" value="Unassembled WGS sequence"/>
</dbReference>
<evidence type="ECO:0000313" key="1">
    <source>
        <dbReference type="EMBL" id="KAJ8378231.1"/>
    </source>
</evidence>
<name>A0AAD7W3L1_9TELE</name>
<comment type="caution">
    <text evidence="1">The sequence shown here is derived from an EMBL/GenBank/DDBJ whole genome shotgun (WGS) entry which is preliminary data.</text>
</comment>
<accession>A0AAD7W3L1</accession>
<protein>
    <submittedName>
        <fullName evidence="1">Uncharacterized protein</fullName>
    </submittedName>
</protein>